<evidence type="ECO:0000313" key="3">
    <source>
        <dbReference type="Proteomes" id="UP000315750"/>
    </source>
</evidence>
<dbReference type="SUPFAM" id="SSF109854">
    <property type="entry name" value="DinB/YfiT-like putative metalloenzymes"/>
    <property type="match status" value="1"/>
</dbReference>
<dbReference type="Gene3D" id="1.20.120.450">
    <property type="entry name" value="dinb family like domain"/>
    <property type="match status" value="1"/>
</dbReference>
<dbReference type="KEGG" id="amuc:Pan181_25250"/>
<dbReference type="Pfam" id="PF12867">
    <property type="entry name" value="DinB_2"/>
    <property type="match status" value="1"/>
</dbReference>
<dbReference type="RefSeq" id="WP_145247079.1">
    <property type="nucleotide sequence ID" value="NZ_CP036278.1"/>
</dbReference>
<proteinExistence type="predicted"/>
<dbReference type="Proteomes" id="UP000315750">
    <property type="component" value="Chromosome"/>
</dbReference>
<dbReference type="OrthoDB" id="267642at2"/>
<organism evidence="2 3">
    <name type="scientific">Aeoliella mucimassa</name>
    <dbReference type="NCBI Taxonomy" id="2527972"/>
    <lineage>
        <taxon>Bacteria</taxon>
        <taxon>Pseudomonadati</taxon>
        <taxon>Planctomycetota</taxon>
        <taxon>Planctomycetia</taxon>
        <taxon>Pirellulales</taxon>
        <taxon>Lacipirellulaceae</taxon>
        <taxon>Aeoliella</taxon>
    </lineage>
</organism>
<gene>
    <name evidence="2" type="ORF">Pan181_25250</name>
</gene>
<dbReference type="InterPro" id="IPR034660">
    <property type="entry name" value="DinB/YfiT-like"/>
</dbReference>
<protein>
    <submittedName>
        <fullName evidence="2">DinB superfamily protein</fullName>
    </submittedName>
</protein>
<accession>A0A518ANM0</accession>
<dbReference type="InterPro" id="IPR024775">
    <property type="entry name" value="DinB-like"/>
</dbReference>
<reference evidence="2 3" key="1">
    <citation type="submission" date="2019-02" db="EMBL/GenBank/DDBJ databases">
        <title>Deep-cultivation of Planctomycetes and their phenomic and genomic characterization uncovers novel biology.</title>
        <authorList>
            <person name="Wiegand S."/>
            <person name="Jogler M."/>
            <person name="Boedeker C."/>
            <person name="Pinto D."/>
            <person name="Vollmers J."/>
            <person name="Rivas-Marin E."/>
            <person name="Kohn T."/>
            <person name="Peeters S.H."/>
            <person name="Heuer A."/>
            <person name="Rast P."/>
            <person name="Oberbeckmann S."/>
            <person name="Bunk B."/>
            <person name="Jeske O."/>
            <person name="Meyerdierks A."/>
            <person name="Storesund J.E."/>
            <person name="Kallscheuer N."/>
            <person name="Luecker S."/>
            <person name="Lage O.M."/>
            <person name="Pohl T."/>
            <person name="Merkel B.J."/>
            <person name="Hornburger P."/>
            <person name="Mueller R.-W."/>
            <person name="Bruemmer F."/>
            <person name="Labrenz M."/>
            <person name="Spormann A.M."/>
            <person name="Op den Camp H."/>
            <person name="Overmann J."/>
            <person name="Amann R."/>
            <person name="Jetten M.S.M."/>
            <person name="Mascher T."/>
            <person name="Medema M.H."/>
            <person name="Devos D.P."/>
            <person name="Kaster A.-K."/>
            <person name="Ovreas L."/>
            <person name="Rohde M."/>
            <person name="Galperin M.Y."/>
            <person name="Jogler C."/>
        </authorList>
    </citation>
    <scope>NUCLEOTIDE SEQUENCE [LARGE SCALE GENOMIC DNA]</scope>
    <source>
        <strain evidence="2 3">Pan181</strain>
    </source>
</reference>
<sequence>MELKPHLLFMLEAARTNTLQQLETLTKPEEWFYQPTAGANHPLWIMGHLAMADNRFAWRFREATDYKPEGYAELFWIGTSPVSDASLYPAVEEVRNYLDDRRSNLLSVVEGLTEEEIAAPMPPLEGNHPMNSVPCHGSWLYYAAMHEMVHAGQLTVCRRGLGQSPLR</sequence>
<name>A0A518ANM0_9BACT</name>
<feature type="domain" description="DinB-like" evidence="1">
    <location>
        <begin position="11"/>
        <end position="154"/>
    </location>
</feature>
<dbReference type="AlphaFoldDB" id="A0A518ANM0"/>
<dbReference type="EMBL" id="CP036278">
    <property type="protein sequence ID" value="QDU56316.1"/>
    <property type="molecule type" value="Genomic_DNA"/>
</dbReference>
<keyword evidence="3" id="KW-1185">Reference proteome</keyword>
<evidence type="ECO:0000313" key="2">
    <source>
        <dbReference type="EMBL" id="QDU56316.1"/>
    </source>
</evidence>
<evidence type="ECO:0000259" key="1">
    <source>
        <dbReference type="Pfam" id="PF12867"/>
    </source>
</evidence>